<dbReference type="AlphaFoldDB" id="A0A1J5SGE9"/>
<reference evidence="1" key="1">
    <citation type="submission" date="2016-10" db="EMBL/GenBank/DDBJ databases">
        <title>Sequence of Gallionella enrichment culture.</title>
        <authorList>
            <person name="Poehlein A."/>
            <person name="Muehling M."/>
            <person name="Daniel R."/>
        </authorList>
    </citation>
    <scope>NUCLEOTIDE SEQUENCE</scope>
</reference>
<accession>A0A1J5SGE9</accession>
<gene>
    <name evidence="1" type="ORF">GALL_108860</name>
</gene>
<organism evidence="1">
    <name type="scientific">mine drainage metagenome</name>
    <dbReference type="NCBI Taxonomy" id="410659"/>
    <lineage>
        <taxon>unclassified sequences</taxon>
        <taxon>metagenomes</taxon>
        <taxon>ecological metagenomes</taxon>
    </lineage>
</organism>
<dbReference type="EMBL" id="MLJW01000040">
    <property type="protein sequence ID" value="OIR06979.1"/>
    <property type="molecule type" value="Genomic_DNA"/>
</dbReference>
<proteinExistence type="predicted"/>
<sequence>MIKRFLGLSVFILFLIVGTASVSNAQYVLNSDSAFKAGSPNSGRIWGYMFGDYYFKGHSDSSQRGNGNQYTGIPQARTAFAFRRIYLGYDYNISKKFSAELLLAAEDNFPAGNPPSATSASGDQLSNGKLSFYIKLANIRWKNIWKGTDFIFGQVSTPTFPLLSEKIWNYRSIERTIADIRRTPSYDLGGALQGTFDPETKNFGYNVMMGNGSSAKPEGDNFKWFYGDVYAYLFNKKVVIDAYADYQRLHWTPTWHHSRQMLKGYIAYNSAATAKKGMDPGKGFTVGLEFFVNNLKNDLVGTKIAGGNDTLSNAATGVSFYVHGDLVPNKLRFFARYDAYNPNKKIDNNTYSKYSGNTGNYNDNTYFSGGNTSTGDQTYKQQFITVGLDYTPAKNVHLMPNIWYNSYASQLSNANVAANNHDLVYRLTFYYVFGK</sequence>
<name>A0A1J5SGE9_9ZZZZ</name>
<comment type="caution">
    <text evidence="1">The sequence shown here is derived from an EMBL/GenBank/DDBJ whole genome shotgun (WGS) entry which is preliminary data.</text>
</comment>
<protein>
    <submittedName>
        <fullName evidence="1">Uncharacterized protein</fullName>
    </submittedName>
</protein>
<evidence type="ECO:0000313" key="1">
    <source>
        <dbReference type="EMBL" id="OIR06979.1"/>
    </source>
</evidence>